<reference evidence="1" key="1">
    <citation type="submission" date="2021-07" db="EMBL/GenBank/DDBJ databases">
        <title>Genome Resource of American Ginseng Black Spot Pathogen Alternaria panax.</title>
        <authorList>
            <person name="Qiu C."/>
            <person name="Wang W."/>
            <person name="Liu Z."/>
        </authorList>
    </citation>
    <scope>NUCLEOTIDE SEQUENCE</scope>
    <source>
        <strain evidence="1">BNCC115425</strain>
    </source>
</reference>
<dbReference type="GO" id="GO:0016705">
    <property type="term" value="F:oxidoreductase activity, acting on paired donors, with incorporation or reduction of molecular oxygen"/>
    <property type="evidence" value="ECO:0007669"/>
    <property type="project" value="InterPro"/>
</dbReference>
<dbReference type="Proteomes" id="UP001199106">
    <property type="component" value="Unassembled WGS sequence"/>
</dbReference>
<keyword evidence="2" id="KW-1185">Reference proteome</keyword>
<dbReference type="EMBL" id="JAANER010000002">
    <property type="protein sequence ID" value="KAG9193632.1"/>
    <property type="molecule type" value="Genomic_DNA"/>
</dbReference>
<organism evidence="1 2">
    <name type="scientific">Alternaria panax</name>
    <dbReference type="NCBI Taxonomy" id="48097"/>
    <lineage>
        <taxon>Eukaryota</taxon>
        <taxon>Fungi</taxon>
        <taxon>Dikarya</taxon>
        <taxon>Ascomycota</taxon>
        <taxon>Pezizomycotina</taxon>
        <taxon>Dothideomycetes</taxon>
        <taxon>Pleosporomycetidae</taxon>
        <taxon>Pleosporales</taxon>
        <taxon>Pleosporineae</taxon>
        <taxon>Pleosporaceae</taxon>
        <taxon>Alternaria</taxon>
        <taxon>Alternaria sect. Panax</taxon>
    </lineage>
</organism>
<comment type="caution">
    <text evidence="1">The sequence shown here is derived from an EMBL/GenBank/DDBJ whole genome shotgun (WGS) entry which is preliminary data.</text>
</comment>
<dbReference type="AlphaFoldDB" id="A0AAD4IF36"/>
<evidence type="ECO:0000313" key="2">
    <source>
        <dbReference type="Proteomes" id="UP001199106"/>
    </source>
</evidence>
<dbReference type="SUPFAM" id="SSF48264">
    <property type="entry name" value="Cytochrome P450"/>
    <property type="match status" value="1"/>
</dbReference>
<dbReference type="InterPro" id="IPR001128">
    <property type="entry name" value="Cyt_P450"/>
</dbReference>
<dbReference type="GO" id="GO:0005506">
    <property type="term" value="F:iron ion binding"/>
    <property type="evidence" value="ECO:0007669"/>
    <property type="project" value="InterPro"/>
</dbReference>
<dbReference type="PANTHER" id="PTHR24305">
    <property type="entry name" value="CYTOCHROME P450"/>
    <property type="match status" value="1"/>
</dbReference>
<protein>
    <recommendedName>
        <fullName evidence="3">Cytochrome P450</fullName>
    </recommendedName>
</protein>
<dbReference type="Gene3D" id="1.10.630.10">
    <property type="entry name" value="Cytochrome P450"/>
    <property type="match status" value="1"/>
</dbReference>
<accession>A0AAD4IF36</accession>
<evidence type="ECO:0008006" key="3">
    <source>
        <dbReference type="Google" id="ProtNLM"/>
    </source>
</evidence>
<dbReference type="InterPro" id="IPR036396">
    <property type="entry name" value="Cyt_P450_sf"/>
</dbReference>
<dbReference type="GO" id="GO:0004497">
    <property type="term" value="F:monooxygenase activity"/>
    <property type="evidence" value="ECO:0007669"/>
    <property type="project" value="InterPro"/>
</dbReference>
<gene>
    <name evidence="1" type="ORF">G6011_03667</name>
</gene>
<dbReference type="GO" id="GO:0020037">
    <property type="term" value="F:heme binding"/>
    <property type="evidence" value="ECO:0007669"/>
    <property type="project" value="InterPro"/>
</dbReference>
<proteinExistence type="predicted"/>
<dbReference type="PANTHER" id="PTHR24305:SF168">
    <property type="entry name" value="P450, PUTATIVE (EUROFUNG)-RELATED"/>
    <property type="match status" value="1"/>
</dbReference>
<name>A0AAD4IF36_9PLEO</name>
<dbReference type="Pfam" id="PF00067">
    <property type="entry name" value="p450"/>
    <property type="match status" value="1"/>
</dbReference>
<sequence length="247" mass="27671">MNAVRSPYTQSTWFNAATRTEVGRDDVFSQLDEAKHTKRRQQMASGHFGKENLFLEPDIDEHVQQLLNLIRSRYLFTTLRYTPMDLGSKIRYFTLGVISKIGFGKAFGDLKADADVDNYISSGRDGLAIVTLIADLGLTLFFHCPPIARILGPSEKDATGFGRMMAVARGLIDSRLEKLMNVCSDMLASFIRHGLTRDDLFTESMLQILAGSDTTATTIRATMFYLMTHHRVYRNLQAEIDATVASS</sequence>
<evidence type="ECO:0000313" key="1">
    <source>
        <dbReference type="EMBL" id="KAG9193632.1"/>
    </source>
</evidence>
<dbReference type="InterPro" id="IPR050121">
    <property type="entry name" value="Cytochrome_P450_monoxygenase"/>
</dbReference>